<evidence type="ECO:0000256" key="1">
    <source>
        <dbReference type="SAM" id="Coils"/>
    </source>
</evidence>
<dbReference type="EMBL" id="MU005769">
    <property type="protein sequence ID" value="KAF2710055.1"/>
    <property type="molecule type" value="Genomic_DNA"/>
</dbReference>
<dbReference type="OrthoDB" id="5104187at2759"/>
<gene>
    <name evidence="2" type="ORF">K504DRAFT_466488</name>
</gene>
<evidence type="ECO:0000313" key="3">
    <source>
        <dbReference type="Proteomes" id="UP000799428"/>
    </source>
</evidence>
<name>A0A6G1KBZ1_9PLEO</name>
<keyword evidence="1" id="KW-0175">Coiled coil</keyword>
<organism evidence="2 3">
    <name type="scientific">Pleomassaria siparia CBS 279.74</name>
    <dbReference type="NCBI Taxonomy" id="1314801"/>
    <lineage>
        <taxon>Eukaryota</taxon>
        <taxon>Fungi</taxon>
        <taxon>Dikarya</taxon>
        <taxon>Ascomycota</taxon>
        <taxon>Pezizomycotina</taxon>
        <taxon>Dothideomycetes</taxon>
        <taxon>Pleosporomycetidae</taxon>
        <taxon>Pleosporales</taxon>
        <taxon>Pleomassariaceae</taxon>
        <taxon>Pleomassaria</taxon>
    </lineage>
</organism>
<accession>A0A6G1KBZ1</accession>
<feature type="coiled-coil region" evidence="1">
    <location>
        <begin position="85"/>
        <end position="112"/>
    </location>
</feature>
<protein>
    <submittedName>
        <fullName evidence="2">Uncharacterized protein</fullName>
    </submittedName>
</protein>
<evidence type="ECO:0000313" key="2">
    <source>
        <dbReference type="EMBL" id="KAF2710055.1"/>
    </source>
</evidence>
<dbReference type="Proteomes" id="UP000799428">
    <property type="component" value="Unassembled WGS sequence"/>
</dbReference>
<proteinExistence type="predicted"/>
<sequence>MKVVNDNNTTQYTKTSTLSSAIDMAEGIDMMEGIDMTKGIDMMEGIDMTKGMRESDDESDTTDEDLDEVCADDVLRDLIKTQALLQEREVELIRKDEELERLRFEIENLNNSRHVDKAHVSESQCNPASLQNIIDQLKADLGEKDRQLRSKDWDMAREKAEWQRELQSVKQEGKRQQAELEKQIFDLMQPSFAKENDEKAIEVEVDRITTHDAYCDNALKLLCAEVASLRGVVESLKSNGSSI</sequence>
<keyword evidence="3" id="KW-1185">Reference proteome</keyword>
<dbReference type="AlphaFoldDB" id="A0A6G1KBZ1"/>
<reference evidence="2" key="1">
    <citation type="journal article" date="2020" name="Stud. Mycol.">
        <title>101 Dothideomycetes genomes: a test case for predicting lifestyles and emergence of pathogens.</title>
        <authorList>
            <person name="Haridas S."/>
            <person name="Albert R."/>
            <person name="Binder M."/>
            <person name="Bloem J."/>
            <person name="Labutti K."/>
            <person name="Salamov A."/>
            <person name="Andreopoulos B."/>
            <person name="Baker S."/>
            <person name="Barry K."/>
            <person name="Bills G."/>
            <person name="Bluhm B."/>
            <person name="Cannon C."/>
            <person name="Castanera R."/>
            <person name="Culley D."/>
            <person name="Daum C."/>
            <person name="Ezra D."/>
            <person name="Gonzalez J."/>
            <person name="Henrissat B."/>
            <person name="Kuo A."/>
            <person name="Liang C."/>
            <person name="Lipzen A."/>
            <person name="Lutzoni F."/>
            <person name="Magnuson J."/>
            <person name="Mondo S."/>
            <person name="Nolan M."/>
            <person name="Ohm R."/>
            <person name="Pangilinan J."/>
            <person name="Park H.-J."/>
            <person name="Ramirez L."/>
            <person name="Alfaro M."/>
            <person name="Sun H."/>
            <person name="Tritt A."/>
            <person name="Yoshinaga Y."/>
            <person name="Zwiers L.-H."/>
            <person name="Turgeon B."/>
            <person name="Goodwin S."/>
            <person name="Spatafora J."/>
            <person name="Crous P."/>
            <person name="Grigoriev I."/>
        </authorList>
    </citation>
    <scope>NUCLEOTIDE SEQUENCE</scope>
    <source>
        <strain evidence="2">CBS 279.74</strain>
    </source>
</reference>